<dbReference type="Pfam" id="PF22942">
    <property type="entry name" value="DUF7025"/>
    <property type="match status" value="1"/>
</dbReference>
<dbReference type="InterPro" id="IPR003959">
    <property type="entry name" value="ATPase_AAA_core"/>
</dbReference>
<sequence>MSKRAATDTSSISHLSTPAGDPSVLTPTSTPSENPPKSSLTVVGLRGMQVDPVMDDKPKEATATSGNQTQQGQQPVTENAESQQADDEAKKTNSPAKKKQQCHKPSHKKRKAVKSSDRKKNQKKAGSDDSDDSTSATTETESESESDSSGGEKSKLKEQKGKKGKKSSRVKKTKKYVSSSDDSDEESGDDTSSDEDVKKMTKKAKKAKKLASRKRKGKKVANDSQTSESGSSESSSEDESTKRTKKASKKTKAVVSSDDESDATDDAKDKSDDWSGLQAQIDALKLKLAIKQKKSVASKKRKKSVDKTNSKSKSKFSKKNAPSEYKRVDQLWDSTIHNYKLKESAEDDETEFAEYAFLVRRCFNWENKYTDTVVDIKSKQLRAVLAEVMKECKSVSLEAEEPTIDPNLLFLYLEELRTFYRKTLKSRIAAEKKRKAIKKLEQQRALCKTLVGYIDEDYAETKKTLYPLLAAGNITFDLMWALFKPNEIAVTSCYGTWDEPRCFKVEYATKCQSMQRGEWYCVEGKYLEYDGKGFGYGDFEVDVDGFKGPRKISSLATYPLKYHRDAEGVRKKIIARGEQFVGMEGMQYQFHKGLAFMKKKKQVAKININGRIMVDPATFRRINPNYPISFIKPREAEDLFSDSDEDEECSCCADSDDDETPALGKQEDLQNLDHTDDVPKYKYKWETGPDGCPVYIEVEVDSDGEPLRAQNISKLANRPKGHFTAEELLLTSPVVLGFAFSEKLWLEFSLSGIHPITYNETAFDSLVLPPAQKSIVRALVESHRFHAAKTLDDVVQGKGKGLVAVLHGPPGTGKTLTAEGISELLKCPLYMVSAGELGTDPARLEHELQKILDIAHSWGAVLLLDEADVFLEKREVHDIHRNALVSIFLRLLEYFQGILFLTTNRVDTFDEAFQSRIHLPLRYGELSAKAKRRVWGMFLEMARGGRSSGGGGGGGGGAGDDGEKEMTKGDGPSPSTAVVAGNASGGVRVADFSEEDLDVLARHQLNGRQIKNAVRTAQALALKEGKVLGMEQVKKVLEVSESFERDLKGGTGYMDAMRSYT</sequence>
<dbReference type="EMBL" id="QWIO01001618">
    <property type="protein sequence ID" value="RMY68825.1"/>
    <property type="molecule type" value="Genomic_DNA"/>
</dbReference>
<reference evidence="3 4" key="1">
    <citation type="journal article" date="2018" name="BMC Genomics">
        <title>Genomic evidence for intraspecific hybridization in a clonal and extremely halotolerant yeast.</title>
        <authorList>
            <person name="Gostincar C."/>
            <person name="Stajich J.E."/>
            <person name="Zupancic J."/>
            <person name="Zalar P."/>
            <person name="Gunde-Cimerman N."/>
        </authorList>
    </citation>
    <scope>NUCLEOTIDE SEQUENCE [LARGE SCALE GENOMIC DNA]</scope>
    <source>
        <strain evidence="3 4">EXF-10513</strain>
    </source>
</reference>
<dbReference type="GO" id="GO:0005524">
    <property type="term" value="F:ATP binding"/>
    <property type="evidence" value="ECO:0007669"/>
    <property type="project" value="InterPro"/>
</dbReference>
<organism evidence="3 4">
    <name type="scientific">Hortaea werneckii</name>
    <name type="common">Black yeast</name>
    <name type="synonym">Cladosporium werneckii</name>
    <dbReference type="NCBI Taxonomy" id="91943"/>
    <lineage>
        <taxon>Eukaryota</taxon>
        <taxon>Fungi</taxon>
        <taxon>Dikarya</taxon>
        <taxon>Ascomycota</taxon>
        <taxon>Pezizomycotina</taxon>
        <taxon>Dothideomycetes</taxon>
        <taxon>Dothideomycetidae</taxon>
        <taxon>Mycosphaerellales</taxon>
        <taxon>Teratosphaeriaceae</taxon>
        <taxon>Hortaea</taxon>
    </lineage>
</organism>
<feature type="compositionally biased region" description="Polar residues" evidence="1">
    <location>
        <begin position="7"/>
        <end position="16"/>
    </location>
</feature>
<feature type="region of interest" description="Disordered" evidence="1">
    <location>
        <begin position="1"/>
        <end position="274"/>
    </location>
</feature>
<feature type="compositionally biased region" description="Polar residues" evidence="1">
    <location>
        <begin position="25"/>
        <end position="41"/>
    </location>
</feature>
<feature type="region of interest" description="Disordered" evidence="1">
    <location>
        <begin position="946"/>
        <end position="976"/>
    </location>
</feature>
<dbReference type="Gene3D" id="3.40.50.300">
    <property type="entry name" value="P-loop containing nucleotide triphosphate hydrolases"/>
    <property type="match status" value="1"/>
</dbReference>
<evidence type="ECO:0000259" key="2">
    <source>
        <dbReference type="SMART" id="SM00382"/>
    </source>
</evidence>
<feature type="compositionally biased region" description="Gly residues" evidence="1">
    <location>
        <begin position="946"/>
        <end position="959"/>
    </location>
</feature>
<feature type="compositionally biased region" description="Basic and acidic residues" evidence="1">
    <location>
        <begin position="150"/>
        <end position="161"/>
    </location>
</feature>
<feature type="compositionally biased region" description="Basic residues" evidence="1">
    <location>
        <begin position="243"/>
        <end position="252"/>
    </location>
</feature>
<dbReference type="VEuPathDB" id="FungiDB:BTJ68_07763"/>
<proteinExistence type="predicted"/>
<evidence type="ECO:0000313" key="3">
    <source>
        <dbReference type="EMBL" id="RMY68825.1"/>
    </source>
</evidence>
<feature type="compositionally biased region" description="Basic residues" evidence="1">
    <location>
        <begin position="200"/>
        <end position="219"/>
    </location>
</feature>
<dbReference type="Pfam" id="PF00004">
    <property type="entry name" value="AAA"/>
    <property type="match status" value="1"/>
</dbReference>
<dbReference type="GO" id="GO:0016887">
    <property type="term" value="F:ATP hydrolysis activity"/>
    <property type="evidence" value="ECO:0007669"/>
    <property type="project" value="InterPro"/>
</dbReference>
<gene>
    <name evidence="3" type="ORF">D0864_11255</name>
</gene>
<name>A0A3M7DWX0_HORWE</name>
<accession>A0A3M7DWX0</accession>
<feature type="compositionally biased region" description="Polar residues" evidence="1">
    <location>
        <begin position="62"/>
        <end position="83"/>
    </location>
</feature>
<feature type="region of interest" description="Disordered" evidence="1">
    <location>
        <begin position="295"/>
        <end position="322"/>
    </location>
</feature>
<dbReference type="Proteomes" id="UP000269539">
    <property type="component" value="Unassembled WGS sequence"/>
</dbReference>
<dbReference type="PANTHER" id="PTHR46411">
    <property type="entry name" value="FAMILY ATPASE, PUTATIVE-RELATED"/>
    <property type="match status" value="1"/>
</dbReference>
<dbReference type="AlphaFoldDB" id="A0A3M7DWX0"/>
<dbReference type="VEuPathDB" id="FungiDB:BTJ68_03116"/>
<evidence type="ECO:0000313" key="4">
    <source>
        <dbReference type="Proteomes" id="UP000269539"/>
    </source>
</evidence>
<feature type="compositionally biased region" description="Acidic residues" evidence="1">
    <location>
        <begin position="181"/>
        <end position="194"/>
    </location>
</feature>
<feature type="domain" description="AAA+ ATPase" evidence="2">
    <location>
        <begin position="800"/>
        <end position="925"/>
    </location>
</feature>
<feature type="compositionally biased region" description="Basic residues" evidence="1">
    <location>
        <begin position="295"/>
        <end position="318"/>
    </location>
</feature>
<dbReference type="InterPro" id="IPR054289">
    <property type="entry name" value="DUF7025"/>
</dbReference>
<feature type="compositionally biased region" description="Basic residues" evidence="1">
    <location>
        <begin position="96"/>
        <end position="113"/>
    </location>
</feature>
<dbReference type="InterPro" id="IPR003593">
    <property type="entry name" value="AAA+_ATPase"/>
</dbReference>
<dbReference type="SMART" id="SM00382">
    <property type="entry name" value="AAA"/>
    <property type="match status" value="1"/>
</dbReference>
<dbReference type="InterPro" id="IPR027417">
    <property type="entry name" value="P-loop_NTPase"/>
</dbReference>
<dbReference type="CDD" id="cd19481">
    <property type="entry name" value="RecA-like_protease"/>
    <property type="match status" value="1"/>
</dbReference>
<dbReference type="PANTHER" id="PTHR46411:SF1">
    <property type="entry name" value="FAMILY ATPASE, PUTATIVE (AFU_ORTHOLOGUE AFUA_7G05752)-RELATED"/>
    <property type="match status" value="1"/>
</dbReference>
<comment type="caution">
    <text evidence="3">The sequence shown here is derived from an EMBL/GenBank/DDBJ whole genome shotgun (WGS) entry which is preliminary data.</text>
</comment>
<evidence type="ECO:0000256" key="1">
    <source>
        <dbReference type="SAM" id="MobiDB-lite"/>
    </source>
</evidence>
<protein>
    <recommendedName>
        <fullName evidence="2">AAA+ ATPase domain-containing protein</fullName>
    </recommendedName>
</protein>
<feature type="compositionally biased region" description="Basic residues" evidence="1">
    <location>
        <begin position="162"/>
        <end position="175"/>
    </location>
</feature>
<dbReference type="SUPFAM" id="SSF52540">
    <property type="entry name" value="P-loop containing nucleoside triphosphate hydrolases"/>
    <property type="match status" value="1"/>
</dbReference>